<keyword evidence="2" id="KW-1185">Reference proteome</keyword>
<protein>
    <submittedName>
        <fullName evidence="1">Uncharacterized protein</fullName>
    </submittedName>
</protein>
<comment type="caution">
    <text evidence="1">The sequence shown here is derived from an EMBL/GenBank/DDBJ whole genome shotgun (WGS) entry which is preliminary data.</text>
</comment>
<reference evidence="2" key="1">
    <citation type="journal article" date="2023" name="Nat. Plants">
        <title>Single-cell RNA sequencing provides a high-resolution roadmap for understanding the multicellular compartmentation of specialized metabolism.</title>
        <authorList>
            <person name="Sun S."/>
            <person name="Shen X."/>
            <person name="Li Y."/>
            <person name="Li Y."/>
            <person name="Wang S."/>
            <person name="Li R."/>
            <person name="Zhang H."/>
            <person name="Shen G."/>
            <person name="Guo B."/>
            <person name="Wei J."/>
            <person name="Xu J."/>
            <person name="St-Pierre B."/>
            <person name="Chen S."/>
            <person name="Sun C."/>
        </authorList>
    </citation>
    <scope>NUCLEOTIDE SEQUENCE [LARGE SCALE GENOMIC DNA]</scope>
</reference>
<gene>
    <name evidence="1" type="ORF">M9H77_29543</name>
</gene>
<evidence type="ECO:0000313" key="2">
    <source>
        <dbReference type="Proteomes" id="UP001060085"/>
    </source>
</evidence>
<dbReference type="EMBL" id="CM044707">
    <property type="protein sequence ID" value="KAI5652356.1"/>
    <property type="molecule type" value="Genomic_DNA"/>
</dbReference>
<organism evidence="1 2">
    <name type="scientific">Catharanthus roseus</name>
    <name type="common">Madagascar periwinkle</name>
    <name type="synonym">Vinca rosea</name>
    <dbReference type="NCBI Taxonomy" id="4058"/>
    <lineage>
        <taxon>Eukaryota</taxon>
        <taxon>Viridiplantae</taxon>
        <taxon>Streptophyta</taxon>
        <taxon>Embryophyta</taxon>
        <taxon>Tracheophyta</taxon>
        <taxon>Spermatophyta</taxon>
        <taxon>Magnoliopsida</taxon>
        <taxon>eudicotyledons</taxon>
        <taxon>Gunneridae</taxon>
        <taxon>Pentapetalae</taxon>
        <taxon>asterids</taxon>
        <taxon>lamiids</taxon>
        <taxon>Gentianales</taxon>
        <taxon>Apocynaceae</taxon>
        <taxon>Rauvolfioideae</taxon>
        <taxon>Vinceae</taxon>
        <taxon>Catharanthinae</taxon>
        <taxon>Catharanthus</taxon>
    </lineage>
</organism>
<name>A0ACB9ZVL1_CATRO</name>
<evidence type="ECO:0000313" key="1">
    <source>
        <dbReference type="EMBL" id="KAI5652356.1"/>
    </source>
</evidence>
<accession>A0ACB9ZVL1</accession>
<proteinExistence type="predicted"/>
<dbReference type="Proteomes" id="UP001060085">
    <property type="component" value="Linkage Group LG07"/>
</dbReference>
<sequence>MSTNGHLPTQSHQQGTKLKKRKSSATTKQRVGDNLGRFNSPHHQRPYVNVPRHETWHEDNLHEDYGENPNVGQAYHGGYYGNQQGDKALDKSNVVPKPQAFNYKGWPKKEDTPKLAFKGHSKLEVEEKIKLITNPTRCFKCNGMGHISINFLTKRALVFSEDLNG</sequence>